<dbReference type="AlphaFoldDB" id="A0A2I0V9Q7"/>
<evidence type="ECO:0000256" key="1">
    <source>
        <dbReference type="SAM" id="MobiDB-lite"/>
    </source>
</evidence>
<feature type="region of interest" description="Disordered" evidence="1">
    <location>
        <begin position="1"/>
        <end position="24"/>
    </location>
</feature>
<feature type="region of interest" description="Disordered" evidence="1">
    <location>
        <begin position="139"/>
        <end position="186"/>
    </location>
</feature>
<reference evidence="2 3" key="1">
    <citation type="journal article" date="2016" name="Sci. Rep.">
        <title>The Dendrobium catenatum Lindl. genome sequence provides insights into polysaccharide synthase, floral development and adaptive evolution.</title>
        <authorList>
            <person name="Zhang G.Q."/>
            <person name="Xu Q."/>
            <person name="Bian C."/>
            <person name="Tsai W.C."/>
            <person name="Yeh C.M."/>
            <person name="Liu K.W."/>
            <person name="Yoshida K."/>
            <person name="Zhang L.S."/>
            <person name="Chang S.B."/>
            <person name="Chen F."/>
            <person name="Shi Y."/>
            <person name="Su Y.Y."/>
            <person name="Zhang Y.Q."/>
            <person name="Chen L.J."/>
            <person name="Yin Y."/>
            <person name="Lin M."/>
            <person name="Huang H."/>
            <person name="Deng H."/>
            <person name="Wang Z.W."/>
            <person name="Zhu S.L."/>
            <person name="Zhao X."/>
            <person name="Deng C."/>
            <person name="Niu S.C."/>
            <person name="Huang J."/>
            <person name="Wang M."/>
            <person name="Liu G.H."/>
            <person name="Yang H.J."/>
            <person name="Xiao X.J."/>
            <person name="Hsiao Y.Y."/>
            <person name="Wu W.L."/>
            <person name="Chen Y.Y."/>
            <person name="Mitsuda N."/>
            <person name="Ohme-Takagi M."/>
            <person name="Luo Y.B."/>
            <person name="Van de Peer Y."/>
            <person name="Liu Z.J."/>
        </authorList>
    </citation>
    <scope>NUCLEOTIDE SEQUENCE [LARGE SCALE GENOMIC DNA]</scope>
    <source>
        <tissue evidence="2">The whole plant</tissue>
    </source>
</reference>
<accession>A0A2I0V9Q7</accession>
<evidence type="ECO:0000313" key="3">
    <source>
        <dbReference type="Proteomes" id="UP000233837"/>
    </source>
</evidence>
<gene>
    <name evidence="2" type="ORF">MA16_Dca024447</name>
</gene>
<dbReference type="EMBL" id="KZ504004">
    <property type="protein sequence ID" value="PKU60146.1"/>
    <property type="molecule type" value="Genomic_DNA"/>
</dbReference>
<sequence>MIEKDALEDNQKPGDKETNSEGYGPWMMVNYRKKNFSKNWNNRTAAQNIAEQSNADGTAKKFKEGGTLEKVSKIAVNNSFNALVDLEEGELMEPSLDDNLGEGIAVKEVKESIEIEDNKKILLEADSVCNDSACAGINGIEGSTQSTKKKKPKQLRDLGPINASTRSRRMEMEGKDNLGSNPHNPF</sequence>
<keyword evidence="3" id="KW-1185">Reference proteome</keyword>
<proteinExistence type="predicted"/>
<reference evidence="2 3" key="2">
    <citation type="journal article" date="2017" name="Nature">
        <title>The Apostasia genome and the evolution of orchids.</title>
        <authorList>
            <person name="Zhang G.Q."/>
            <person name="Liu K.W."/>
            <person name="Li Z."/>
            <person name="Lohaus R."/>
            <person name="Hsiao Y.Y."/>
            <person name="Niu S.C."/>
            <person name="Wang J.Y."/>
            <person name="Lin Y.C."/>
            <person name="Xu Q."/>
            <person name="Chen L.J."/>
            <person name="Yoshida K."/>
            <person name="Fujiwara S."/>
            <person name="Wang Z.W."/>
            <person name="Zhang Y.Q."/>
            <person name="Mitsuda N."/>
            <person name="Wang M."/>
            <person name="Liu G.H."/>
            <person name="Pecoraro L."/>
            <person name="Huang H.X."/>
            <person name="Xiao X.J."/>
            <person name="Lin M."/>
            <person name="Wu X.Y."/>
            <person name="Wu W.L."/>
            <person name="Chen Y.Y."/>
            <person name="Chang S.B."/>
            <person name="Sakamoto S."/>
            <person name="Ohme-Takagi M."/>
            <person name="Yagi M."/>
            <person name="Zeng S.J."/>
            <person name="Shen C.Y."/>
            <person name="Yeh C.M."/>
            <person name="Luo Y.B."/>
            <person name="Tsai W.C."/>
            <person name="Van de Peer Y."/>
            <person name="Liu Z.J."/>
        </authorList>
    </citation>
    <scope>NUCLEOTIDE SEQUENCE [LARGE SCALE GENOMIC DNA]</scope>
    <source>
        <tissue evidence="2">The whole plant</tissue>
    </source>
</reference>
<evidence type="ECO:0000313" key="2">
    <source>
        <dbReference type="EMBL" id="PKU60146.1"/>
    </source>
</evidence>
<dbReference type="Proteomes" id="UP000233837">
    <property type="component" value="Unassembled WGS sequence"/>
</dbReference>
<protein>
    <submittedName>
        <fullName evidence="2">Uncharacterized protein</fullName>
    </submittedName>
</protein>
<name>A0A2I0V9Q7_9ASPA</name>
<organism evidence="2 3">
    <name type="scientific">Dendrobium catenatum</name>
    <dbReference type="NCBI Taxonomy" id="906689"/>
    <lineage>
        <taxon>Eukaryota</taxon>
        <taxon>Viridiplantae</taxon>
        <taxon>Streptophyta</taxon>
        <taxon>Embryophyta</taxon>
        <taxon>Tracheophyta</taxon>
        <taxon>Spermatophyta</taxon>
        <taxon>Magnoliopsida</taxon>
        <taxon>Liliopsida</taxon>
        <taxon>Asparagales</taxon>
        <taxon>Orchidaceae</taxon>
        <taxon>Epidendroideae</taxon>
        <taxon>Malaxideae</taxon>
        <taxon>Dendrobiinae</taxon>
        <taxon>Dendrobium</taxon>
    </lineage>
</organism>
<feature type="compositionally biased region" description="Basic and acidic residues" evidence="1">
    <location>
        <begin position="1"/>
        <end position="19"/>
    </location>
</feature>